<feature type="compositionally biased region" description="Basic and acidic residues" evidence="1">
    <location>
        <begin position="238"/>
        <end position="273"/>
    </location>
</feature>
<comment type="caution">
    <text evidence="2">The sequence shown here is derived from an EMBL/GenBank/DDBJ whole genome shotgun (WGS) entry which is preliminary data.</text>
</comment>
<feature type="region of interest" description="Disordered" evidence="1">
    <location>
        <begin position="1"/>
        <end position="578"/>
    </location>
</feature>
<feature type="compositionally biased region" description="Polar residues" evidence="1">
    <location>
        <begin position="203"/>
        <end position="214"/>
    </location>
</feature>
<reference evidence="2" key="1">
    <citation type="submission" date="2023-07" db="EMBL/GenBank/DDBJ databases">
        <title>Black Yeasts Isolated from many extreme environments.</title>
        <authorList>
            <person name="Coleine C."/>
            <person name="Stajich J.E."/>
            <person name="Selbmann L."/>
        </authorList>
    </citation>
    <scope>NUCLEOTIDE SEQUENCE</scope>
    <source>
        <strain evidence="2">CCFEE 5485</strain>
    </source>
</reference>
<dbReference type="Proteomes" id="UP001274830">
    <property type="component" value="Unassembled WGS sequence"/>
</dbReference>
<dbReference type="AlphaFoldDB" id="A0AAE0WVB1"/>
<feature type="compositionally biased region" description="Low complexity" evidence="1">
    <location>
        <begin position="1"/>
        <end position="16"/>
    </location>
</feature>
<dbReference type="EMBL" id="JAUTXT010000004">
    <property type="protein sequence ID" value="KAK3678518.1"/>
    <property type="molecule type" value="Genomic_DNA"/>
</dbReference>
<accession>A0AAE0WVB1</accession>
<evidence type="ECO:0000313" key="3">
    <source>
        <dbReference type="Proteomes" id="UP001274830"/>
    </source>
</evidence>
<feature type="compositionally biased region" description="Low complexity" evidence="1">
    <location>
        <begin position="477"/>
        <end position="491"/>
    </location>
</feature>
<feature type="compositionally biased region" description="Low complexity" evidence="1">
    <location>
        <begin position="129"/>
        <end position="145"/>
    </location>
</feature>
<proteinExistence type="predicted"/>
<feature type="compositionally biased region" description="Low complexity" evidence="1">
    <location>
        <begin position="380"/>
        <end position="394"/>
    </location>
</feature>
<evidence type="ECO:0000313" key="2">
    <source>
        <dbReference type="EMBL" id="KAK3678518.1"/>
    </source>
</evidence>
<feature type="compositionally biased region" description="Polar residues" evidence="1">
    <location>
        <begin position="311"/>
        <end position="334"/>
    </location>
</feature>
<feature type="compositionally biased region" description="Basic and acidic residues" evidence="1">
    <location>
        <begin position="805"/>
        <end position="825"/>
    </location>
</feature>
<gene>
    <name evidence="2" type="ORF">LTR78_001815</name>
</gene>
<protein>
    <submittedName>
        <fullName evidence="2">Uncharacterized protein</fullName>
    </submittedName>
</protein>
<feature type="compositionally biased region" description="Polar residues" evidence="1">
    <location>
        <begin position="512"/>
        <end position="535"/>
    </location>
</feature>
<organism evidence="2 3">
    <name type="scientific">Recurvomyces mirabilis</name>
    <dbReference type="NCBI Taxonomy" id="574656"/>
    <lineage>
        <taxon>Eukaryota</taxon>
        <taxon>Fungi</taxon>
        <taxon>Dikarya</taxon>
        <taxon>Ascomycota</taxon>
        <taxon>Pezizomycotina</taxon>
        <taxon>Dothideomycetes</taxon>
        <taxon>Dothideomycetidae</taxon>
        <taxon>Mycosphaerellales</taxon>
        <taxon>Teratosphaeriaceae</taxon>
        <taxon>Recurvomyces</taxon>
    </lineage>
</organism>
<evidence type="ECO:0000256" key="1">
    <source>
        <dbReference type="SAM" id="MobiDB-lite"/>
    </source>
</evidence>
<name>A0AAE0WVB1_9PEZI</name>
<feature type="compositionally biased region" description="Polar residues" evidence="1">
    <location>
        <begin position="184"/>
        <end position="193"/>
    </location>
</feature>
<feature type="region of interest" description="Disordered" evidence="1">
    <location>
        <begin position="711"/>
        <end position="835"/>
    </location>
</feature>
<feature type="compositionally biased region" description="Low complexity" evidence="1">
    <location>
        <begin position="24"/>
        <end position="52"/>
    </location>
</feature>
<keyword evidence="3" id="KW-1185">Reference proteome</keyword>
<feature type="compositionally biased region" description="Polar residues" evidence="1">
    <location>
        <begin position="561"/>
        <end position="572"/>
    </location>
</feature>
<sequence>MPSPAAAPSTRTASPTLAQYNTGSSTNNTTTTTTPSSAMPAAMPSVTSASTPLGGGSGSGGAMARPPIMKRHSSQSSHGAVPRGVTSPGSASEHHPLRHTVGGAKGRHAKIVLPRNHSSGRNLAKMGRQAAAAQQQAAAQFAQQHQQEDGRKHHHARQRSHEGDTEIRLPGSLDEDRPAMRRNMTASELPRNQSRTKLKKNLSHGQLTRLSSGKNLAAMGSGKNLAGMGLKGGKRSRPQSEEIQLHKEKDLHEQEVELLRQQEARRASRENGGPKRVGFAVGSVGGDTSAEDDETTKMEGTEPQEDEWTEESASASPYGTRQNTANNSRRTSVAQDKPPDRAAARLQHPAVNFSMQEARSLKEVQVQEPRKESQAEADGTPAASDASDESATSPKSMPPAPIIQASPSPEKEPSPPPPSPPAIEKQAVTPVPHIRSPLHGAKEHPNPTAKRLTSAQLPAPALLSSISALDDGHSGHGSPAPSLRSARSALGNDGAADQDADELVSRFVPSASHPTTGSGSNTNPMNTPRTGSLQGHTPEDESSMPRVRTRPTTFRAGPVSPDSTRSGSSGVTTPAMGRSRIELKMMQDKALADREAAAERQPLVPHHIYDRRNETLKSYLNLATLNAHDGRNNSLPGPTNTYSMGPEIFQGRFKAVNTELKVVQKFRDPIADSLERLRKCRNAKTSTRLGTAARTNPAAAAAAATELKMSKSAVSLPARPRQGHEPSKLSTSASPPSGVVPTGAHAKSESPQKSASALIGGGSKSAVQLPEQSQLHSQSQSERRRTGSRRGVSFAGAESTLSSSHVEREREREGEGEEREMRVDGIARMLWNSVG</sequence>